<dbReference type="Proteomes" id="UP000805193">
    <property type="component" value="Unassembled WGS sequence"/>
</dbReference>
<gene>
    <name evidence="1" type="ORF">HPB47_027216</name>
</gene>
<evidence type="ECO:0000313" key="2">
    <source>
        <dbReference type="Proteomes" id="UP000805193"/>
    </source>
</evidence>
<organism evidence="1 2">
    <name type="scientific">Ixodes persulcatus</name>
    <name type="common">Taiga tick</name>
    <dbReference type="NCBI Taxonomy" id="34615"/>
    <lineage>
        <taxon>Eukaryota</taxon>
        <taxon>Metazoa</taxon>
        <taxon>Ecdysozoa</taxon>
        <taxon>Arthropoda</taxon>
        <taxon>Chelicerata</taxon>
        <taxon>Arachnida</taxon>
        <taxon>Acari</taxon>
        <taxon>Parasitiformes</taxon>
        <taxon>Ixodida</taxon>
        <taxon>Ixodoidea</taxon>
        <taxon>Ixodidae</taxon>
        <taxon>Ixodinae</taxon>
        <taxon>Ixodes</taxon>
    </lineage>
</organism>
<name>A0AC60PY48_IXOPE</name>
<evidence type="ECO:0000313" key="1">
    <source>
        <dbReference type="EMBL" id="KAG0425634.1"/>
    </source>
</evidence>
<reference evidence="1 2" key="1">
    <citation type="journal article" date="2020" name="Cell">
        <title>Large-Scale Comparative Analyses of Tick Genomes Elucidate Their Genetic Diversity and Vector Capacities.</title>
        <authorList>
            <consortium name="Tick Genome and Microbiome Consortium (TIGMIC)"/>
            <person name="Jia N."/>
            <person name="Wang J."/>
            <person name="Shi W."/>
            <person name="Du L."/>
            <person name="Sun Y."/>
            <person name="Zhan W."/>
            <person name="Jiang J.F."/>
            <person name="Wang Q."/>
            <person name="Zhang B."/>
            <person name="Ji P."/>
            <person name="Bell-Sakyi L."/>
            <person name="Cui X.M."/>
            <person name="Yuan T.T."/>
            <person name="Jiang B.G."/>
            <person name="Yang W.F."/>
            <person name="Lam T.T."/>
            <person name="Chang Q.C."/>
            <person name="Ding S.J."/>
            <person name="Wang X.J."/>
            <person name="Zhu J.G."/>
            <person name="Ruan X.D."/>
            <person name="Zhao L."/>
            <person name="Wei J.T."/>
            <person name="Ye R.Z."/>
            <person name="Que T.C."/>
            <person name="Du C.H."/>
            <person name="Zhou Y.H."/>
            <person name="Cheng J.X."/>
            <person name="Dai P.F."/>
            <person name="Guo W.B."/>
            <person name="Han X.H."/>
            <person name="Huang E.J."/>
            <person name="Li L.F."/>
            <person name="Wei W."/>
            <person name="Gao Y.C."/>
            <person name="Liu J.Z."/>
            <person name="Shao H.Z."/>
            <person name="Wang X."/>
            <person name="Wang C.C."/>
            <person name="Yang T.C."/>
            <person name="Huo Q.B."/>
            <person name="Li W."/>
            <person name="Chen H.Y."/>
            <person name="Chen S.E."/>
            <person name="Zhou L.G."/>
            <person name="Ni X.B."/>
            <person name="Tian J.H."/>
            <person name="Sheng Y."/>
            <person name="Liu T."/>
            <person name="Pan Y.S."/>
            <person name="Xia L.Y."/>
            <person name="Li J."/>
            <person name="Zhao F."/>
            <person name="Cao W.C."/>
        </authorList>
    </citation>
    <scope>NUCLEOTIDE SEQUENCE [LARGE SCALE GENOMIC DNA]</scope>
    <source>
        <strain evidence="1">Iper-2018</strain>
    </source>
</reference>
<protein>
    <submittedName>
        <fullName evidence="1">Uncharacterized protein</fullName>
    </submittedName>
</protein>
<dbReference type="EMBL" id="JABSTQ010009815">
    <property type="protein sequence ID" value="KAG0425634.1"/>
    <property type="molecule type" value="Genomic_DNA"/>
</dbReference>
<accession>A0AC60PY48</accession>
<proteinExistence type="predicted"/>
<feature type="non-terminal residue" evidence="1">
    <location>
        <position position="1"/>
    </location>
</feature>
<keyword evidence="2" id="KW-1185">Reference proteome</keyword>
<comment type="caution">
    <text evidence="1">The sequence shown here is derived from an EMBL/GenBank/DDBJ whole genome shotgun (WGS) entry which is preliminary data.</text>
</comment>
<sequence length="754" mass="83958">KLSPIKKLEHSLEDQVYRILRKSRVITNISGNSLFAVPANQEFVYVRTTSSIREDTVDFFLQKLRTFCSPDYYESLSEDFLSLSLDPAQSETPSHEHTFSSFLWQHIELALSKGFDDNVGRHPIPADFELPTVSVWFKVAAKLRDLILFNDSKSSVASSLKAALDVDIRFSEGRCGKVLPVASASYQENLPSHYTADYHQRKLAHAFQLFSMHARGPAFQRYAQQLREDCDAIWKAGRQMCEVLSLTGNHCVNPLHKTPENAEDESEEDSLVMPHCSQVKLISTCNCGRQQSTRDDPFILKAANYNFYLMLSAECCGVLERINFPVFEPSSAELEPCASACAPPEHFELEARSRSRAKSLTRSQTRSDSGTRSPLSDSESDFSSESPESSDASDSRSSDVGDSEKSISLSEARTQHTEDPDDDDAAKASLVPSNTEYLPGMLHSLSPAGLLPCYSAWSLVCLGPSSLYSHNIGIQDQPGFLAGTNFLLPWDVAVKFDKERWPSLWEGKRAQTWKGKKNGKGDGLQFTVKVFIGVEYECPRGHRFMCAAPDRMLRSTSTGLVKDNANKIANSHMPLYFPCPCRSVKPQVAQLMRIHVVTPKAPVHVTLQPKVQPAPHPAPTFFPGNKEPVRLSQSAYWVLRLPFVYESDAGPFLPPKDAVPVESARLLNGVYGIVEQAPIRTQLTLESSFRLVNLGVASQVLPFGKEFWAGFWAVLALELLFTVMDNQVIEDSTLIPGDMGAEAAFEEDVHRGFW</sequence>